<reference evidence="2" key="1">
    <citation type="submission" date="2022-07" db="EMBL/GenBank/DDBJ databases">
        <title>Fungi with potential for degradation of polypropylene.</title>
        <authorList>
            <person name="Gostincar C."/>
        </authorList>
    </citation>
    <scope>NUCLEOTIDE SEQUENCE</scope>
    <source>
        <strain evidence="2">EXF-13287</strain>
    </source>
</reference>
<dbReference type="AlphaFoldDB" id="A0AA38VLH0"/>
<keyword evidence="3" id="KW-1185">Reference proteome</keyword>
<feature type="region of interest" description="Disordered" evidence="1">
    <location>
        <begin position="182"/>
        <end position="232"/>
    </location>
</feature>
<evidence type="ECO:0000313" key="2">
    <source>
        <dbReference type="EMBL" id="KAJ9138589.1"/>
    </source>
</evidence>
<protein>
    <submittedName>
        <fullName evidence="2">Uncharacterized protein</fullName>
    </submittedName>
</protein>
<feature type="region of interest" description="Disordered" evidence="1">
    <location>
        <begin position="311"/>
        <end position="361"/>
    </location>
</feature>
<name>A0AA38VLH0_9PEZI</name>
<evidence type="ECO:0000256" key="1">
    <source>
        <dbReference type="SAM" id="MobiDB-lite"/>
    </source>
</evidence>
<dbReference type="EMBL" id="JANBVN010000142">
    <property type="protein sequence ID" value="KAJ9138589.1"/>
    <property type="molecule type" value="Genomic_DNA"/>
</dbReference>
<organism evidence="2 3">
    <name type="scientific">Coniochaeta hoffmannii</name>
    <dbReference type="NCBI Taxonomy" id="91930"/>
    <lineage>
        <taxon>Eukaryota</taxon>
        <taxon>Fungi</taxon>
        <taxon>Dikarya</taxon>
        <taxon>Ascomycota</taxon>
        <taxon>Pezizomycotina</taxon>
        <taxon>Sordariomycetes</taxon>
        <taxon>Sordariomycetidae</taxon>
        <taxon>Coniochaetales</taxon>
        <taxon>Coniochaetaceae</taxon>
        <taxon>Coniochaeta</taxon>
    </lineage>
</organism>
<dbReference type="Proteomes" id="UP001174691">
    <property type="component" value="Unassembled WGS sequence"/>
</dbReference>
<gene>
    <name evidence="2" type="ORF">NKR19_g7782</name>
</gene>
<evidence type="ECO:0000313" key="3">
    <source>
        <dbReference type="Proteomes" id="UP001174691"/>
    </source>
</evidence>
<sequence>MMSMDRKPNLRVDVRDCSFGSHNGSVSSFCSTPGLYTPTSGRSSPMYPESVNFEPYFSQPSPYNFGFTPASSVESSQYPFSLDLATSASLLDSAPCTPSRCSNHGNQSIFAHDNPMLQFTPPNSNDFVSFHDPFMQSSPFESPVRSVYGPADASQDTPVWPMLDSSPLQFSEHRGRPASRLSIVTGSSRGSPFDTGLISPRQSIDLAQTAPRAKAPREQPLEAPRKSQQRVVRKTKHWCTMGCKERGFSRKEHLTRHINDFHLRLVVIECPCCPEDNKRVFVGRRDNFMTHLALHITGERRVPYHPKAAEIWEEEKQKSRPRAPSSRTRTRNDASSPNEEDLEMDEQPLGSRERTMKAEME</sequence>
<feature type="compositionally biased region" description="Basic and acidic residues" evidence="1">
    <location>
        <begin position="215"/>
        <end position="225"/>
    </location>
</feature>
<accession>A0AA38VLH0</accession>
<feature type="compositionally biased region" description="Basic and acidic residues" evidence="1">
    <location>
        <begin position="351"/>
        <end position="361"/>
    </location>
</feature>
<comment type="caution">
    <text evidence="2">The sequence shown here is derived from an EMBL/GenBank/DDBJ whole genome shotgun (WGS) entry which is preliminary data.</text>
</comment>
<proteinExistence type="predicted"/>